<feature type="binding site" evidence="7">
    <location>
        <position position="168"/>
    </location>
    <ligand>
        <name>Zn(2+)</name>
        <dbReference type="ChEBI" id="CHEBI:29105"/>
        <label>1</label>
    </ligand>
</feature>
<evidence type="ECO:0000313" key="9">
    <source>
        <dbReference type="Proteomes" id="UP001139263"/>
    </source>
</evidence>
<dbReference type="Proteomes" id="UP001139263">
    <property type="component" value="Unassembled WGS sequence"/>
</dbReference>
<evidence type="ECO:0000256" key="4">
    <source>
        <dbReference type="ARBA" id="ARBA00022723"/>
    </source>
</evidence>
<evidence type="ECO:0000256" key="7">
    <source>
        <dbReference type="PIRSR" id="PIRSR001123-2"/>
    </source>
</evidence>
<keyword evidence="5 8" id="KW-0378">Hydrolase</keyword>
<feature type="binding site" evidence="7">
    <location>
        <position position="64"/>
    </location>
    <ligand>
        <name>Zn(2+)</name>
        <dbReference type="ChEBI" id="CHEBI:29105"/>
        <label>1</label>
    </ligand>
</feature>
<keyword evidence="3" id="KW-0645">Protease</keyword>
<dbReference type="Gene3D" id="3.40.630.10">
    <property type="entry name" value="Zn peptidases"/>
    <property type="match status" value="1"/>
</dbReference>
<evidence type="ECO:0000256" key="2">
    <source>
        <dbReference type="ARBA" id="ARBA00022438"/>
    </source>
</evidence>
<keyword evidence="4 7" id="KW-0479">Metal-binding</keyword>
<feature type="binding site" evidence="7">
    <location>
        <position position="198"/>
    </location>
    <ligand>
        <name>Zn(2+)</name>
        <dbReference type="ChEBI" id="CHEBI:29105"/>
        <label>2</label>
    </ligand>
</feature>
<sequence>MKDLIHTLTIPSGPSGYELPVKNVIEELIRPFVDECYEDVLGNLYAIKKGSSSTHEKTVMIVAHMDEPALSVIDIDDVGFLRISPLGPLRPSALVGARVVFARTGRRGIVGAEHGIAMKDLEFSHLFVDIGANSQSTAQEFVEIGDAATFAYGFDEVSEQLLVGHALDNRVGCALLIDALQHAQSNHTIVGVFSVQKEVGSRGAKVAGHRIHPSVAVVLDVSPTGDTPKSERLALSLGQGVGIKVLDAGMVVAPKWRDQLVDAAKAVEASYQIEVSPRTTSDAGAIFLTQDGIPTCGLVVPARYVGTPSQMVHLEDVTSAKKVLGSFLGRLS</sequence>
<dbReference type="PANTHER" id="PTHR32481">
    <property type="entry name" value="AMINOPEPTIDASE"/>
    <property type="match status" value="1"/>
</dbReference>
<dbReference type="PIRSF" id="PIRSF001123">
    <property type="entry name" value="PepA_GA"/>
    <property type="match status" value="1"/>
</dbReference>
<evidence type="ECO:0000313" key="8">
    <source>
        <dbReference type="EMBL" id="MCI0184299.1"/>
    </source>
</evidence>
<dbReference type="EMBL" id="JALBUF010000011">
    <property type="protein sequence ID" value="MCI0184299.1"/>
    <property type="molecule type" value="Genomic_DNA"/>
</dbReference>
<reference evidence="8" key="1">
    <citation type="submission" date="2022-03" db="EMBL/GenBank/DDBJ databases">
        <title>Draft Genome Sequence of Firmicute Strain S0AB, a Heterotrophic Iron/Sulfur-Oxidizing Extreme Acidophile.</title>
        <authorList>
            <person name="Vergara E."/>
            <person name="Pakostova E."/>
            <person name="Johnson D.B."/>
            <person name="Holmes D.S."/>
        </authorList>
    </citation>
    <scope>NUCLEOTIDE SEQUENCE</scope>
    <source>
        <strain evidence="8">S0AB</strain>
    </source>
</reference>
<comment type="cofactor">
    <cofactor evidence="7">
        <name>a divalent metal cation</name>
        <dbReference type="ChEBI" id="CHEBI:60240"/>
    </cofactor>
    <text evidence="7">Binds 2 divalent metal cations per subunit.</text>
</comment>
<keyword evidence="2 8" id="KW-0031">Aminopeptidase</keyword>
<dbReference type="InterPro" id="IPR051464">
    <property type="entry name" value="Peptidase_M42_aminopept"/>
</dbReference>
<dbReference type="Pfam" id="PF05343">
    <property type="entry name" value="Peptidase_M42"/>
    <property type="match status" value="1"/>
</dbReference>
<organism evidence="8 9">
    <name type="scientific">Sulfoacidibacillus ferrooxidans</name>
    <dbReference type="NCBI Taxonomy" id="2005001"/>
    <lineage>
        <taxon>Bacteria</taxon>
        <taxon>Bacillati</taxon>
        <taxon>Bacillota</taxon>
        <taxon>Bacilli</taxon>
        <taxon>Bacillales</taxon>
        <taxon>Alicyclobacillaceae</taxon>
        <taxon>Sulfoacidibacillus</taxon>
    </lineage>
</organism>
<protein>
    <submittedName>
        <fullName evidence="8">Aminopeptidase YsdC</fullName>
        <ecNumber evidence="8">3.4.11.-</ecNumber>
    </submittedName>
</protein>
<dbReference type="SUPFAM" id="SSF53187">
    <property type="entry name" value="Zn-dependent exopeptidases"/>
    <property type="match status" value="1"/>
</dbReference>
<dbReference type="RefSeq" id="WP_241715847.1">
    <property type="nucleotide sequence ID" value="NZ_JALBUF010000011.1"/>
</dbReference>
<dbReference type="InterPro" id="IPR008007">
    <property type="entry name" value="Peptidase_M42"/>
</dbReference>
<evidence type="ECO:0000256" key="1">
    <source>
        <dbReference type="ARBA" id="ARBA00006272"/>
    </source>
</evidence>
<evidence type="ECO:0000256" key="5">
    <source>
        <dbReference type="ARBA" id="ARBA00022801"/>
    </source>
</evidence>
<feature type="binding site" evidence="7">
    <location>
        <position position="220"/>
    </location>
    <ligand>
        <name>Zn(2+)</name>
        <dbReference type="ChEBI" id="CHEBI:29105"/>
        <label>1</label>
    </ligand>
</feature>
<dbReference type="PANTHER" id="PTHR32481:SF9">
    <property type="entry name" value="ENDOGLUCANASE"/>
    <property type="match status" value="1"/>
</dbReference>
<name>A0A9X2ACZ6_9BACL</name>
<dbReference type="EC" id="3.4.11.-" evidence="8"/>
<evidence type="ECO:0000256" key="3">
    <source>
        <dbReference type="ARBA" id="ARBA00022670"/>
    </source>
</evidence>
<comment type="caution">
    <text evidence="8">The sequence shown here is derived from an EMBL/GenBank/DDBJ whole genome shotgun (WGS) entry which is preliminary data.</text>
</comment>
<dbReference type="GO" id="GO:0046872">
    <property type="term" value="F:metal ion binding"/>
    <property type="evidence" value="ECO:0007669"/>
    <property type="project" value="UniProtKB-UniRule"/>
</dbReference>
<feature type="binding site" evidence="7">
    <location>
        <position position="168"/>
    </location>
    <ligand>
        <name>Zn(2+)</name>
        <dbReference type="ChEBI" id="CHEBI:29105"/>
        <label>2</label>
    </ligand>
</feature>
<dbReference type="GO" id="GO:0006508">
    <property type="term" value="P:proteolysis"/>
    <property type="evidence" value="ECO:0007669"/>
    <property type="project" value="UniProtKB-KW"/>
</dbReference>
<dbReference type="SUPFAM" id="SSF101821">
    <property type="entry name" value="Aminopeptidase/glucanase lid domain"/>
    <property type="match status" value="1"/>
</dbReference>
<keyword evidence="9" id="KW-1185">Reference proteome</keyword>
<gene>
    <name evidence="8" type="primary">ysdC_1</name>
    <name evidence="8" type="ORF">MM817_02594</name>
</gene>
<dbReference type="InterPro" id="IPR023367">
    <property type="entry name" value="Peptidase_M42_dom2"/>
</dbReference>
<dbReference type="GO" id="GO:0004177">
    <property type="term" value="F:aminopeptidase activity"/>
    <property type="evidence" value="ECO:0007669"/>
    <property type="project" value="UniProtKB-UniRule"/>
</dbReference>
<dbReference type="Gene3D" id="2.40.30.40">
    <property type="entry name" value="Peptidase M42, domain 2"/>
    <property type="match status" value="1"/>
</dbReference>
<comment type="similarity">
    <text evidence="1 6">Belongs to the peptidase M42 family.</text>
</comment>
<evidence type="ECO:0000256" key="6">
    <source>
        <dbReference type="PIRNR" id="PIRNR001123"/>
    </source>
</evidence>
<accession>A0A9X2ACZ6</accession>
<proteinExistence type="inferred from homology"/>
<dbReference type="AlphaFoldDB" id="A0A9X2ACZ6"/>